<keyword evidence="4" id="KW-1185">Reference proteome</keyword>
<dbReference type="PhylomeDB" id="A0A0G4EU51"/>
<evidence type="ECO:0000313" key="3">
    <source>
        <dbReference type="EMBL" id="CEM01608.1"/>
    </source>
</evidence>
<evidence type="ECO:0008006" key="5">
    <source>
        <dbReference type="Google" id="ProtNLM"/>
    </source>
</evidence>
<dbReference type="VEuPathDB" id="CryptoDB:Vbra_20812"/>
<reference evidence="3 4" key="1">
    <citation type="submission" date="2014-11" db="EMBL/GenBank/DDBJ databases">
        <authorList>
            <person name="Zhu J."/>
            <person name="Qi W."/>
            <person name="Song R."/>
        </authorList>
    </citation>
    <scope>NUCLEOTIDE SEQUENCE [LARGE SCALE GENOMIC DNA]</scope>
</reference>
<dbReference type="PROSITE" id="PS50092">
    <property type="entry name" value="TSP1"/>
    <property type="match status" value="1"/>
</dbReference>
<accession>A0A0G4EU51</accession>
<dbReference type="AlphaFoldDB" id="A0A0G4EU51"/>
<keyword evidence="2" id="KW-1133">Transmembrane helix</keyword>
<dbReference type="Gene3D" id="2.20.100.10">
    <property type="entry name" value="Thrombospondin type-1 (TSP1) repeat"/>
    <property type="match status" value="1"/>
</dbReference>
<organism evidence="3 4">
    <name type="scientific">Vitrella brassicaformis (strain CCMP3155)</name>
    <dbReference type="NCBI Taxonomy" id="1169540"/>
    <lineage>
        <taxon>Eukaryota</taxon>
        <taxon>Sar</taxon>
        <taxon>Alveolata</taxon>
        <taxon>Colpodellida</taxon>
        <taxon>Vitrellaceae</taxon>
        <taxon>Vitrella</taxon>
    </lineage>
</organism>
<dbReference type="Proteomes" id="UP000041254">
    <property type="component" value="Unassembled WGS sequence"/>
</dbReference>
<dbReference type="EMBL" id="CDMY01000306">
    <property type="protein sequence ID" value="CEM01608.1"/>
    <property type="molecule type" value="Genomic_DNA"/>
</dbReference>
<protein>
    <recommendedName>
        <fullName evidence="5">Spondin-like TSP1 domain-containing protein</fullName>
    </recommendedName>
</protein>
<dbReference type="Pfam" id="PF00090">
    <property type="entry name" value="TSP_1"/>
    <property type="match status" value="1"/>
</dbReference>
<dbReference type="STRING" id="1169540.A0A0G4EU51"/>
<keyword evidence="2" id="KW-0812">Transmembrane</keyword>
<proteinExistence type="predicted"/>
<dbReference type="SUPFAM" id="SSF82895">
    <property type="entry name" value="TSP-1 type 1 repeat"/>
    <property type="match status" value="1"/>
</dbReference>
<dbReference type="InParanoid" id="A0A0G4EU51"/>
<feature type="region of interest" description="Disordered" evidence="1">
    <location>
        <begin position="147"/>
        <end position="173"/>
    </location>
</feature>
<dbReference type="InterPro" id="IPR000884">
    <property type="entry name" value="TSP1_rpt"/>
</dbReference>
<feature type="transmembrane region" description="Helical" evidence="2">
    <location>
        <begin position="218"/>
        <end position="237"/>
    </location>
</feature>
<keyword evidence="2" id="KW-0472">Membrane</keyword>
<dbReference type="SMART" id="SM00209">
    <property type="entry name" value="TSP1"/>
    <property type="match status" value="2"/>
</dbReference>
<dbReference type="InterPro" id="IPR036383">
    <property type="entry name" value="TSP1_rpt_sf"/>
</dbReference>
<evidence type="ECO:0000256" key="1">
    <source>
        <dbReference type="SAM" id="MobiDB-lite"/>
    </source>
</evidence>
<name>A0A0G4EU51_VITBC</name>
<feature type="compositionally biased region" description="Basic and acidic residues" evidence="1">
    <location>
        <begin position="160"/>
        <end position="173"/>
    </location>
</feature>
<dbReference type="OrthoDB" id="412680at2759"/>
<sequence>MGGGGSKDPPPCEYGDWDPLCTASYVRQGEEGTTVPSFAKSINLPERCKPQTRKQDCTRDLPDCEYDCEYTWEEWGECLGTDGLRVDCGGGKRSRKPIWKRKPGKNTVCDVENRAYTEQCTTERCVSDCLWSGWGDWQECPLPCTPQGQTPPKQIRSRSVKTEARGGGKECEGKDVEERTCTPIKVCENTRQFAGMGEEDVYGGGGQMTAAAHVTQPGFALLLAIMLLVLIFHFAAAKMRK</sequence>
<evidence type="ECO:0000256" key="2">
    <source>
        <dbReference type="SAM" id="Phobius"/>
    </source>
</evidence>
<gene>
    <name evidence="3" type="ORF">Vbra_20812</name>
</gene>
<evidence type="ECO:0000313" key="4">
    <source>
        <dbReference type="Proteomes" id="UP000041254"/>
    </source>
</evidence>